<reference evidence="4" key="2">
    <citation type="submission" date="2024-02" db="EMBL/GenBank/DDBJ databases">
        <title>Neisseria leonii sp. nov.</title>
        <authorList>
            <person name="Boutroux M."/>
            <person name="Favre-Rochex S."/>
            <person name="Gorgette O."/>
            <person name="Touak G."/>
            <person name="Muhle E."/>
            <person name="Chesneau O."/>
            <person name="Clermont D."/>
            <person name="Rahi P."/>
        </authorList>
    </citation>
    <scope>NUCLEOTIDE SEQUENCE</scope>
    <source>
        <strain evidence="4">51.81</strain>
    </source>
</reference>
<evidence type="ECO:0000256" key="1">
    <source>
        <dbReference type="ARBA" id="ARBA00007435"/>
    </source>
</evidence>
<accession>A0A9X4E371</accession>
<dbReference type="EMBL" id="JAPQFL010000003">
    <property type="protein sequence ID" value="MDD9327900.1"/>
    <property type="molecule type" value="Genomic_DNA"/>
</dbReference>
<dbReference type="CDD" id="cd10456">
    <property type="entry name" value="GIY-YIG_UPF0213"/>
    <property type="match status" value="1"/>
</dbReference>
<dbReference type="Gene3D" id="3.40.1440.10">
    <property type="entry name" value="GIY-YIG endonuclease"/>
    <property type="match status" value="1"/>
</dbReference>
<dbReference type="InterPro" id="IPR035901">
    <property type="entry name" value="GIY-YIG_endonuc_sf"/>
</dbReference>
<proteinExistence type="inferred from homology"/>
<dbReference type="InterPro" id="IPR050190">
    <property type="entry name" value="UPF0213_domain"/>
</dbReference>
<dbReference type="Proteomes" id="UP001149607">
    <property type="component" value="Chromosome"/>
</dbReference>
<dbReference type="SUPFAM" id="SSF82771">
    <property type="entry name" value="GIY-YIG endonuclease"/>
    <property type="match status" value="1"/>
</dbReference>
<dbReference type="RefSeq" id="WP_274585049.1">
    <property type="nucleotide sequence ID" value="NZ_CP146598.1"/>
</dbReference>
<protein>
    <submittedName>
        <fullName evidence="3">GIY-YIG nuclease family protein</fullName>
    </submittedName>
</protein>
<dbReference type="PANTHER" id="PTHR34477">
    <property type="entry name" value="UPF0213 PROTEIN YHBQ"/>
    <property type="match status" value="1"/>
</dbReference>
<dbReference type="EMBL" id="CP146598">
    <property type="protein sequence ID" value="WWY02393.1"/>
    <property type="molecule type" value="Genomic_DNA"/>
</dbReference>
<dbReference type="Pfam" id="PF01541">
    <property type="entry name" value="GIY-YIG"/>
    <property type="match status" value="1"/>
</dbReference>
<dbReference type="AlphaFoldDB" id="A0A9X4E371"/>
<sequence>MDKIRQNGGAAETGTWSVYLLLCANNAFYCGISNAPARRFAAHLSSRGARFTRMHKPLAMRLAASNLSRSAAARMEAHIKTWPRTRKETLWHSLPDFPVGTGQPAS</sequence>
<name>A0A9X4E371_9NEIS</name>
<evidence type="ECO:0000313" key="3">
    <source>
        <dbReference type="EMBL" id="MDD9327900.1"/>
    </source>
</evidence>
<feature type="domain" description="GIY-YIG" evidence="2">
    <location>
        <begin position="14"/>
        <end position="89"/>
    </location>
</feature>
<dbReference type="PROSITE" id="PS50164">
    <property type="entry name" value="GIY_YIG"/>
    <property type="match status" value="1"/>
</dbReference>
<comment type="similarity">
    <text evidence="1">Belongs to the UPF0213 family.</text>
</comment>
<evidence type="ECO:0000259" key="2">
    <source>
        <dbReference type="PROSITE" id="PS50164"/>
    </source>
</evidence>
<evidence type="ECO:0000313" key="5">
    <source>
        <dbReference type="Proteomes" id="UP001149607"/>
    </source>
</evidence>
<keyword evidence="5" id="KW-1185">Reference proteome</keyword>
<gene>
    <name evidence="3" type="ORF">ORY91_001314</name>
    <name evidence="4" type="ORF">V9W64_06590</name>
</gene>
<reference evidence="3" key="1">
    <citation type="submission" date="2022-10" db="EMBL/GenBank/DDBJ databases">
        <authorList>
            <person name="Boutroux M."/>
        </authorList>
    </citation>
    <scope>NUCLEOTIDE SEQUENCE</scope>
    <source>
        <strain evidence="3">51.81</strain>
    </source>
</reference>
<evidence type="ECO:0000313" key="4">
    <source>
        <dbReference type="EMBL" id="WWY02393.1"/>
    </source>
</evidence>
<organism evidence="3">
    <name type="scientific">Neisseria leonii</name>
    <dbReference type="NCBI Taxonomy" id="2995413"/>
    <lineage>
        <taxon>Bacteria</taxon>
        <taxon>Pseudomonadati</taxon>
        <taxon>Pseudomonadota</taxon>
        <taxon>Betaproteobacteria</taxon>
        <taxon>Neisseriales</taxon>
        <taxon>Neisseriaceae</taxon>
        <taxon>Neisseria</taxon>
    </lineage>
</organism>
<dbReference type="InterPro" id="IPR000305">
    <property type="entry name" value="GIY-YIG_endonuc"/>
</dbReference>
<dbReference type="PANTHER" id="PTHR34477:SF1">
    <property type="entry name" value="UPF0213 PROTEIN YHBQ"/>
    <property type="match status" value="1"/>
</dbReference>